<keyword evidence="10" id="KW-1185">Reference proteome</keyword>
<dbReference type="Pfam" id="PF09420">
    <property type="entry name" value="Nop16"/>
    <property type="match status" value="1"/>
</dbReference>
<evidence type="ECO:0000256" key="2">
    <source>
        <dbReference type="ARBA" id="ARBA00004604"/>
    </source>
</evidence>
<accession>A0ABR4NW51</accession>
<sequence length="228" mass="26637">MNRSSVSKVRRRVKDKQRKKLIACNPIIAKNWDYSLTLAQNYENLGLKAKLQTPAGGQEAKYDTVIKKEPVVNANQKFGDDSDSDSDSDSEDRNSDINEEDIDENDIPEGEARIIRDEDGNVVKVIYGKKKNFDVDVDVETLKNELENSEDNKTHVVKELEQYASRPIIRKERTPSSREEQWLEELYNKHGDDYKKMFFDKKLNIYQQSEGELKRKIRKWKLKHNVTQ</sequence>
<name>A0ABR4NW51_9SACH</name>
<comment type="caution">
    <text evidence="9">The sequence shown here is derived from an EMBL/GenBank/DDBJ whole genome shotgun (WGS) entry which is preliminary data.</text>
</comment>
<dbReference type="PANTHER" id="PTHR13243:SF1">
    <property type="entry name" value="NUCLEOLAR PROTEIN 16"/>
    <property type="match status" value="1"/>
</dbReference>
<evidence type="ECO:0000313" key="10">
    <source>
        <dbReference type="Proteomes" id="UP001623330"/>
    </source>
</evidence>
<organism evidence="9 10">
    <name type="scientific">Nakaseomyces bracarensis</name>
    <dbReference type="NCBI Taxonomy" id="273131"/>
    <lineage>
        <taxon>Eukaryota</taxon>
        <taxon>Fungi</taxon>
        <taxon>Dikarya</taxon>
        <taxon>Ascomycota</taxon>
        <taxon>Saccharomycotina</taxon>
        <taxon>Saccharomycetes</taxon>
        <taxon>Saccharomycetales</taxon>
        <taxon>Saccharomycetaceae</taxon>
        <taxon>Nakaseomyces</taxon>
    </lineage>
</organism>
<reference evidence="9 10" key="1">
    <citation type="submission" date="2024-05" db="EMBL/GenBank/DDBJ databases">
        <title>Long read based assembly of the Candida bracarensis genome reveals expanded adhesin content.</title>
        <authorList>
            <person name="Marcet-Houben M."/>
            <person name="Ksiezopolska E."/>
            <person name="Gabaldon T."/>
        </authorList>
    </citation>
    <scope>NUCLEOTIDE SEQUENCE [LARGE SCALE GENOMIC DNA]</scope>
    <source>
        <strain evidence="9 10">CBM6</strain>
    </source>
</reference>
<evidence type="ECO:0000256" key="7">
    <source>
        <dbReference type="ARBA" id="ARBA00023242"/>
    </source>
</evidence>
<keyword evidence="6" id="KW-0698">rRNA processing</keyword>
<feature type="region of interest" description="Disordered" evidence="8">
    <location>
        <begin position="71"/>
        <end position="113"/>
    </location>
</feature>
<evidence type="ECO:0000256" key="3">
    <source>
        <dbReference type="ARBA" id="ARBA00008479"/>
    </source>
</evidence>
<gene>
    <name evidence="9" type="ORF">RNJ44_04877</name>
</gene>
<keyword evidence="5" id="KW-0690">Ribosome biogenesis</keyword>
<feature type="compositionally biased region" description="Acidic residues" evidence="8">
    <location>
        <begin position="81"/>
        <end position="90"/>
    </location>
</feature>
<protein>
    <recommendedName>
        <fullName evidence="4">Nucleolar protein 16</fullName>
    </recommendedName>
</protein>
<evidence type="ECO:0000313" key="9">
    <source>
        <dbReference type="EMBL" id="KAL3232961.1"/>
    </source>
</evidence>
<dbReference type="Proteomes" id="UP001623330">
    <property type="component" value="Unassembled WGS sequence"/>
</dbReference>
<keyword evidence="7" id="KW-0539">Nucleus</keyword>
<proteinExistence type="inferred from homology"/>
<dbReference type="EMBL" id="JBEVYD010000005">
    <property type="protein sequence ID" value="KAL3232961.1"/>
    <property type="molecule type" value="Genomic_DNA"/>
</dbReference>
<evidence type="ECO:0000256" key="8">
    <source>
        <dbReference type="SAM" id="MobiDB-lite"/>
    </source>
</evidence>
<comment type="function">
    <text evidence="1">Involved in the biogenesis of the 60S ribosomal subunit.</text>
</comment>
<comment type="subcellular location">
    <subcellularLocation>
        <location evidence="2">Nucleus</location>
        <location evidence="2">Nucleolus</location>
    </subcellularLocation>
</comment>
<dbReference type="InterPro" id="IPR019002">
    <property type="entry name" value="Ribosome_biogenesis_Nop16"/>
</dbReference>
<comment type="similarity">
    <text evidence="3">Belongs to the NOP16 family.</text>
</comment>
<evidence type="ECO:0000256" key="4">
    <source>
        <dbReference type="ARBA" id="ARBA00015522"/>
    </source>
</evidence>
<evidence type="ECO:0000256" key="6">
    <source>
        <dbReference type="ARBA" id="ARBA00022552"/>
    </source>
</evidence>
<evidence type="ECO:0000256" key="1">
    <source>
        <dbReference type="ARBA" id="ARBA00002889"/>
    </source>
</evidence>
<feature type="compositionally biased region" description="Acidic residues" evidence="8">
    <location>
        <begin position="97"/>
        <end position="109"/>
    </location>
</feature>
<dbReference type="PANTHER" id="PTHR13243">
    <property type="entry name" value="HSPC111 PROTEIN-RELATED"/>
    <property type="match status" value="1"/>
</dbReference>
<evidence type="ECO:0000256" key="5">
    <source>
        <dbReference type="ARBA" id="ARBA00022517"/>
    </source>
</evidence>